<evidence type="ECO:0000313" key="2">
    <source>
        <dbReference type="EMBL" id="PHE93001.1"/>
    </source>
</evidence>
<organism evidence="1 3">
    <name type="scientific">Bacillus pseudomycoides</name>
    <dbReference type="NCBI Taxonomy" id="64104"/>
    <lineage>
        <taxon>Bacteria</taxon>
        <taxon>Bacillati</taxon>
        <taxon>Bacillota</taxon>
        <taxon>Bacilli</taxon>
        <taxon>Bacillales</taxon>
        <taxon>Bacillaceae</taxon>
        <taxon>Bacillus</taxon>
        <taxon>Bacillus cereus group</taxon>
    </lineage>
</organism>
<gene>
    <name evidence="1" type="ORF">BW425_13945</name>
    <name evidence="2" type="ORF">COF81_18650</name>
</gene>
<protein>
    <submittedName>
        <fullName evidence="1">YrzI family protein</fullName>
    </submittedName>
</protein>
<proteinExistence type="predicted"/>
<sequence>MKFQVFFLTITIHKNKFSEFEMLHDQHIKNAMDEVKERQVPYCSHL</sequence>
<dbReference type="Proteomes" id="UP000195321">
    <property type="component" value="Unassembled WGS sequence"/>
</dbReference>
<evidence type="ECO:0000313" key="3">
    <source>
        <dbReference type="Proteomes" id="UP000195321"/>
    </source>
</evidence>
<comment type="caution">
    <text evidence="1">The sequence shown here is derived from an EMBL/GenBank/DDBJ whole genome shotgun (WGS) entry which is preliminary data.</text>
</comment>
<dbReference type="Proteomes" id="UP000221918">
    <property type="component" value="Unassembled WGS sequence"/>
</dbReference>
<evidence type="ECO:0000313" key="1">
    <source>
        <dbReference type="EMBL" id="OUM48263.1"/>
    </source>
</evidence>
<reference evidence="1 3" key="1">
    <citation type="submission" date="2017-02" db="EMBL/GenBank/DDBJ databases">
        <title>Bacillus pseudomycoides isolate FSL K6-0042.</title>
        <authorList>
            <person name="Kovac J."/>
        </authorList>
    </citation>
    <scope>NUCLEOTIDE SEQUENCE [LARGE SCALE GENOMIC DNA]</scope>
    <source>
        <strain evidence="1 3">FSL K6-0042</strain>
    </source>
</reference>
<dbReference type="RefSeq" id="WP_003198148.1">
    <property type="nucleotide sequence ID" value="NZ_CM000743.1"/>
</dbReference>
<accession>C3AMB1</accession>
<dbReference type="AlphaFoldDB" id="A0A1Y3MM74"/>
<accession>A0A1Y3MM74</accession>
<dbReference type="InterPro" id="IPR012655">
    <property type="entry name" value="YrzI"/>
</dbReference>
<dbReference type="Pfam" id="PF09501">
    <property type="entry name" value="Bac_small_YrzI"/>
    <property type="match status" value="1"/>
</dbReference>
<dbReference type="NCBIfam" id="TIGR02413">
    <property type="entry name" value="Bac_small_yrzI"/>
    <property type="match status" value="1"/>
</dbReference>
<evidence type="ECO:0000313" key="4">
    <source>
        <dbReference type="Proteomes" id="UP000221918"/>
    </source>
</evidence>
<reference evidence="2 4" key="2">
    <citation type="submission" date="2017-09" db="EMBL/GenBank/DDBJ databases">
        <title>Large-scale bioinformatics analysis of Bacillus genomes uncovers conserved roles of natural products in bacterial physiology.</title>
        <authorList>
            <consortium name="Agbiome Team Llc"/>
            <person name="Bleich R.M."/>
            <person name="Grubbs K.J."/>
            <person name="Santa Maria K.C."/>
            <person name="Allen S.E."/>
            <person name="Farag S."/>
            <person name="Shank E.A."/>
            <person name="Bowers A."/>
        </authorList>
    </citation>
    <scope>NUCLEOTIDE SEQUENCE [LARGE SCALE GENOMIC DNA]</scope>
    <source>
        <strain evidence="2 4">AFS037265</strain>
    </source>
</reference>
<dbReference type="EMBL" id="MWPX01000014">
    <property type="protein sequence ID" value="OUM48263.1"/>
    <property type="molecule type" value="Genomic_DNA"/>
</dbReference>
<dbReference type="EMBL" id="NUTL01000082">
    <property type="protein sequence ID" value="PHE93001.1"/>
    <property type="molecule type" value="Genomic_DNA"/>
</dbReference>
<name>A0A1Y3MM74_9BACI</name>